<sequence>MRGGFTTYPAGAFDLTGAGEDSSSDDDDVKMTAGAMRSQPAELADAGRSRLAGASREPAFDFGSGEALPPPRRPQVGMMPLLHGLIAAATSSGPAPRPLVPARIPLGLASGAGPARLPAPAPAPISVLDDHQQVPTHRAERLPSVFRSFVDYNDAALEDYLHGRGVSLRFLVEIDQFLANVPELMEYSPVWADAINTASPLQAYLHFVQGYTRPARYREGIVPRNARNIQFPHRLQYCTRSRDEELEEFTDYNYQIVRKIDDEFDYLWEKFDAGNYLSYAQCSLLGYILKGNLVDAYKFYVYQYQLDDLAKRYRPEHVQMLQIPKIRGMNGPFPSSIGASGRATRRRSWMRIRARMAAAYDQRMDVIDVLMKEFVEGTCA</sequence>
<evidence type="ECO:0000313" key="3">
    <source>
        <dbReference type="Proteomes" id="UP000800041"/>
    </source>
</evidence>
<dbReference type="AlphaFoldDB" id="A0A6G1H2E5"/>
<keyword evidence="3" id="KW-1185">Reference proteome</keyword>
<reference evidence="2" key="1">
    <citation type="journal article" date="2020" name="Stud. Mycol.">
        <title>101 Dothideomycetes genomes: a test case for predicting lifestyles and emergence of pathogens.</title>
        <authorList>
            <person name="Haridas S."/>
            <person name="Albert R."/>
            <person name="Binder M."/>
            <person name="Bloem J."/>
            <person name="Labutti K."/>
            <person name="Salamov A."/>
            <person name="Andreopoulos B."/>
            <person name="Baker S."/>
            <person name="Barry K."/>
            <person name="Bills G."/>
            <person name="Bluhm B."/>
            <person name="Cannon C."/>
            <person name="Castanera R."/>
            <person name="Culley D."/>
            <person name="Daum C."/>
            <person name="Ezra D."/>
            <person name="Gonzalez J."/>
            <person name="Henrissat B."/>
            <person name="Kuo A."/>
            <person name="Liang C."/>
            <person name="Lipzen A."/>
            <person name="Lutzoni F."/>
            <person name="Magnuson J."/>
            <person name="Mondo S."/>
            <person name="Nolan M."/>
            <person name="Ohm R."/>
            <person name="Pangilinan J."/>
            <person name="Park H.-J."/>
            <person name="Ramirez L."/>
            <person name="Alfaro M."/>
            <person name="Sun H."/>
            <person name="Tritt A."/>
            <person name="Yoshinaga Y."/>
            <person name="Zwiers L.-H."/>
            <person name="Turgeon B."/>
            <person name="Goodwin S."/>
            <person name="Spatafora J."/>
            <person name="Crous P."/>
            <person name="Grigoriev I."/>
        </authorList>
    </citation>
    <scope>NUCLEOTIDE SEQUENCE</scope>
    <source>
        <strain evidence="2">CBS 113979</strain>
    </source>
</reference>
<name>A0A6G1H2E5_9PEZI</name>
<protein>
    <submittedName>
        <fullName evidence="2">Uncharacterized protein</fullName>
    </submittedName>
</protein>
<dbReference type="Proteomes" id="UP000800041">
    <property type="component" value="Unassembled WGS sequence"/>
</dbReference>
<gene>
    <name evidence="2" type="ORF">K402DRAFT_420208</name>
</gene>
<accession>A0A6G1H2E5</accession>
<organism evidence="2 3">
    <name type="scientific">Aulographum hederae CBS 113979</name>
    <dbReference type="NCBI Taxonomy" id="1176131"/>
    <lineage>
        <taxon>Eukaryota</taxon>
        <taxon>Fungi</taxon>
        <taxon>Dikarya</taxon>
        <taxon>Ascomycota</taxon>
        <taxon>Pezizomycotina</taxon>
        <taxon>Dothideomycetes</taxon>
        <taxon>Pleosporomycetidae</taxon>
        <taxon>Aulographales</taxon>
        <taxon>Aulographaceae</taxon>
    </lineage>
</organism>
<evidence type="ECO:0000256" key="1">
    <source>
        <dbReference type="SAM" id="MobiDB-lite"/>
    </source>
</evidence>
<feature type="region of interest" description="Disordered" evidence="1">
    <location>
        <begin position="1"/>
        <end position="52"/>
    </location>
</feature>
<proteinExistence type="predicted"/>
<dbReference type="EMBL" id="ML977152">
    <property type="protein sequence ID" value="KAF1987393.1"/>
    <property type="molecule type" value="Genomic_DNA"/>
</dbReference>
<dbReference type="OrthoDB" id="3882589at2759"/>
<evidence type="ECO:0000313" key="2">
    <source>
        <dbReference type="EMBL" id="KAF1987393.1"/>
    </source>
</evidence>